<dbReference type="Pfam" id="PF01048">
    <property type="entry name" value="PNP_UDP_1"/>
    <property type="match status" value="1"/>
</dbReference>
<proteinExistence type="predicted"/>
<dbReference type="OrthoDB" id="5421817at2759"/>
<dbReference type="GeneID" id="25290743"/>
<dbReference type="GO" id="GO:0003824">
    <property type="term" value="F:catalytic activity"/>
    <property type="evidence" value="ECO:0007669"/>
    <property type="project" value="InterPro"/>
</dbReference>
<protein>
    <recommendedName>
        <fullName evidence="1">Nucleoside phosphorylase domain-containing protein</fullName>
    </recommendedName>
</protein>
<dbReference type="InterPro" id="IPR053137">
    <property type="entry name" value="NLR-like"/>
</dbReference>
<evidence type="ECO:0000259" key="1">
    <source>
        <dbReference type="Pfam" id="PF01048"/>
    </source>
</evidence>
<dbReference type="GO" id="GO:0009116">
    <property type="term" value="P:nucleoside metabolic process"/>
    <property type="evidence" value="ECO:0007669"/>
    <property type="project" value="InterPro"/>
</dbReference>
<dbReference type="InterPro" id="IPR035994">
    <property type="entry name" value="Nucleoside_phosphorylase_sf"/>
</dbReference>
<dbReference type="PANTHER" id="PTHR46082">
    <property type="entry name" value="ATP/GTP-BINDING PROTEIN-RELATED"/>
    <property type="match status" value="1"/>
</dbReference>
<gene>
    <name evidence="2" type="ORF">Z518_02672</name>
</gene>
<dbReference type="AlphaFoldDB" id="A0A0D2G0K7"/>
<reference evidence="2 3" key="1">
    <citation type="submission" date="2015-01" db="EMBL/GenBank/DDBJ databases">
        <title>The Genome Sequence of Rhinocladiella mackenzie CBS 650.93.</title>
        <authorList>
            <consortium name="The Broad Institute Genomics Platform"/>
            <person name="Cuomo C."/>
            <person name="de Hoog S."/>
            <person name="Gorbushina A."/>
            <person name="Stielow B."/>
            <person name="Teixiera M."/>
            <person name="Abouelleil A."/>
            <person name="Chapman S.B."/>
            <person name="Priest M."/>
            <person name="Young S.K."/>
            <person name="Wortman J."/>
            <person name="Nusbaum C."/>
            <person name="Birren B."/>
        </authorList>
    </citation>
    <scope>NUCLEOTIDE SEQUENCE [LARGE SCALE GENOMIC DNA]</scope>
    <source>
        <strain evidence="2 3">CBS 650.93</strain>
    </source>
</reference>
<dbReference type="Gene3D" id="3.40.50.1580">
    <property type="entry name" value="Nucleoside phosphorylase domain"/>
    <property type="match status" value="1"/>
</dbReference>
<organism evidence="2 3">
    <name type="scientific">Rhinocladiella mackenziei CBS 650.93</name>
    <dbReference type="NCBI Taxonomy" id="1442369"/>
    <lineage>
        <taxon>Eukaryota</taxon>
        <taxon>Fungi</taxon>
        <taxon>Dikarya</taxon>
        <taxon>Ascomycota</taxon>
        <taxon>Pezizomycotina</taxon>
        <taxon>Eurotiomycetes</taxon>
        <taxon>Chaetothyriomycetidae</taxon>
        <taxon>Chaetothyriales</taxon>
        <taxon>Herpotrichiellaceae</taxon>
        <taxon>Rhinocladiella</taxon>
    </lineage>
</organism>
<sequence length="118" mass="12837">MSMSKVIVRVTVKKPAGEDMNPVIHDGLIASGSQVMGDSVTHDRLEQELDVLCFEMEAARVLDNVSCLVVRGISDYANSRKNEAWQDYVAAMAAAHAKGLLGVTPSFRLKNSSTTEVR</sequence>
<keyword evidence="3" id="KW-1185">Reference proteome</keyword>
<dbReference type="HOGENOM" id="CLU_167273_0_0_1"/>
<evidence type="ECO:0000313" key="2">
    <source>
        <dbReference type="EMBL" id="KIX08017.1"/>
    </source>
</evidence>
<dbReference type="Proteomes" id="UP000053617">
    <property type="component" value="Unassembled WGS sequence"/>
</dbReference>
<feature type="domain" description="Nucleoside phosphorylase" evidence="1">
    <location>
        <begin position="13"/>
        <end position="87"/>
    </location>
</feature>
<dbReference type="VEuPathDB" id="FungiDB:Z518_02672"/>
<name>A0A0D2G0K7_9EURO</name>
<accession>A0A0D2G0K7</accession>
<dbReference type="PANTHER" id="PTHR46082:SF11">
    <property type="entry name" value="AAA+ ATPASE DOMAIN-CONTAINING PROTEIN-RELATED"/>
    <property type="match status" value="1"/>
</dbReference>
<evidence type="ECO:0000313" key="3">
    <source>
        <dbReference type="Proteomes" id="UP000053617"/>
    </source>
</evidence>
<dbReference type="SUPFAM" id="SSF53167">
    <property type="entry name" value="Purine and uridine phosphorylases"/>
    <property type="match status" value="1"/>
</dbReference>
<dbReference type="RefSeq" id="XP_013275153.1">
    <property type="nucleotide sequence ID" value="XM_013419699.1"/>
</dbReference>
<dbReference type="InterPro" id="IPR000845">
    <property type="entry name" value="Nucleoside_phosphorylase_d"/>
</dbReference>
<dbReference type="EMBL" id="KN847476">
    <property type="protein sequence ID" value="KIX08017.1"/>
    <property type="molecule type" value="Genomic_DNA"/>
</dbReference>